<sequence length="42" mass="4606">MKSRGHSMNILLIKAAIIMVAVLLVVTLGTRISLSIEVKEKK</sequence>
<keyword evidence="1" id="KW-0472">Membrane</keyword>
<reference evidence="2" key="1">
    <citation type="submission" date="2014-09" db="EMBL/GenBank/DDBJ databases">
        <authorList>
            <person name="Magalhaes I.L.F."/>
            <person name="Oliveira U."/>
            <person name="Santos F.R."/>
            <person name="Vidigal T.H.D.A."/>
            <person name="Brescovit A.D."/>
            <person name="Santos A.J."/>
        </authorList>
    </citation>
    <scope>NUCLEOTIDE SEQUENCE</scope>
    <source>
        <tissue evidence="2">Shoot tissue taken approximately 20 cm above the soil surface</tissue>
    </source>
</reference>
<name>A0A0A9HCB3_ARUDO</name>
<organism evidence="2">
    <name type="scientific">Arundo donax</name>
    <name type="common">Giant reed</name>
    <name type="synonym">Donax arundinaceus</name>
    <dbReference type="NCBI Taxonomy" id="35708"/>
    <lineage>
        <taxon>Eukaryota</taxon>
        <taxon>Viridiplantae</taxon>
        <taxon>Streptophyta</taxon>
        <taxon>Embryophyta</taxon>
        <taxon>Tracheophyta</taxon>
        <taxon>Spermatophyta</taxon>
        <taxon>Magnoliopsida</taxon>
        <taxon>Liliopsida</taxon>
        <taxon>Poales</taxon>
        <taxon>Poaceae</taxon>
        <taxon>PACMAD clade</taxon>
        <taxon>Arundinoideae</taxon>
        <taxon>Arundineae</taxon>
        <taxon>Arundo</taxon>
    </lineage>
</organism>
<keyword evidence="1" id="KW-1133">Transmembrane helix</keyword>
<dbReference type="AlphaFoldDB" id="A0A0A9HCB3"/>
<reference evidence="2" key="2">
    <citation type="journal article" date="2015" name="Data Brief">
        <title>Shoot transcriptome of the giant reed, Arundo donax.</title>
        <authorList>
            <person name="Barrero R.A."/>
            <person name="Guerrero F.D."/>
            <person name="Moolhuijzen P."/>
            <person name="Goolsby J.A."/>
            <person name="Tidwell J."/>
            <person name="Bellgard S.E."/>
            <person name="Bellgard M.I."/>
        </authorList>
    </citation>
    <scope>NUCLEOTIDE SEQUENCE</scope>
    <source>
        <tissue evidence="2">Shoot tissue taken approximately 20 cm above the soil surface</tissue>
    </source>
</reference>
<protein>
    <submittedName>
        <fullName evidence="2">Uncharacterized protein</fullName>
    </submittedName>
</protein>
<evidence type="ECO:0000313" key="2">
    <source>
        <dbReference type="EMBL" id="JAE34815.1"/>
    </source>
</evidence>
<feature type="transmembrane region" description="Helical" evidence="1">
    <location>
        <begin position="12"/>
        <end position="34"/>
    </location>
</feature>
<dbReference type="EMBL" id="GBRH01163081">
    <property type="protein sequence ID" value="JAE34815.1"/>
    <property type="molecule type" value="Transcribed_RNA"/>
</dbReference>
<proteinExistence type="predicted"/>
<accession>A0A0A9HCB3</accession>
<keyword evidence="1" id="KW-0812">Transmembrane</keyword>
<evidence type="ECO:0000256" key="1">
    <source>
        <dbReference type="SAM" id="Phobius"/>
    </source>
</evidence>